<proteinExistence type="predicted"/>
<organism evidence="1 2">
    <name type="scientific">Gelidibacter algens</name>
    <dbReference type="NCBI Taxonomy" id="49280"/>
    <lineage>
        <taxon>Bacteria</taxon>
        <taxon>Pseudomonadati</taxon>
        <taxon>Bacteroidota</taxon>
        <taxon>Flavobacteriia</taxon>
        <taxon>Flavobacteriales</taxon>
        <taxon>Flavobacteriaceae</taxon>
        <taxon>Gelidibacter</taxon>
    </lineage>
</organism>
<name>A0A327SH37_9FLAO</name>
<keyword evidence="2" id="KW-1185">Reference proteome</keyword>
<dbReference type="Proteomes" id="UP000248987">
    <property type="component" value="Unassembled WGS sequence"/>
</dbReference>
<sequence>MDDRPIYAPSDIINNAYVFTNTDKGRIWNVSAKAQKSFDNGLYTMLAYSFLNAKDVNSIEAEITSDAFAGNPALGNVNDDVLGFSKYGDKHRFIGVASKKWTYGKGKYGTTISTFFEYAQGGRYNYTYGGDINGDGSNLNDLIYVPTSAEIGQQQFSGGQAEREAFDAYIAQDDYLNGRRGQYAERYAAIAPWRSRWDLKVLQDFNFNIAGKTNTLQLSVDVLNVGNLLNSDWGLIQLPNSVQPIGVSVDPNTNIPTYTFNPNLTKTYSYDSSLASRWQAQFGLRYIF</sequence>
<accession>A0A327SH37</accession>
<reference evidence="1 2" key="1">
    <citation type="submission" date="2018-06" db="EMBL/GenBank/DDBJ databases">
        <title>Genomic Encyclopedia of Archaeal and Bacterial Type Strains, Phase II (KMG-II): from individual species to whole genera.</title>
        <authorList>
            <person name="Goeker M."/>
        </authorList>
    </citation>
    <scope>NUCLEOTIDE SEQUENCE [LARGE SCALE GENOMIC DNA]</scope>
    <source>
        <strain evidence="1 2">DSM 12408</strain>
    </source>
</reference>
<evidence type="ECO:0000313" key="1">
    <source>
        <dbReference type="EMBL" id="RAJ27752.1"/>
    </source>
</evidence>
<dbReference type="AlphaFoldDB" id="A0A327SH37"/>
<comment type="caution">
    <text evidence="1">The sequence shown here is derived from an EMBL/GenBank/DDBJ whole genome shotgun (WGS) entry which is preliminary data.</text>
</comment>
<dbReference type="EMBL" id="QLLQ01000001">
    <property type="protein sequence ID" value="RAJ27752.1"/>
    <property type="molecule type" value="Genomic_DNA"/>
</dbReference>
<protein>
    <submittedName>
        <fullName evidence="1">Uncharacterized protein</fullName>
    </submittedName>
</protein>
<gene>
    <name evidence="1" type="ORF">LX77_00326</name>
</gene>
<evidence type="ECO:0000313" key="2">
    <source>
        <dbReference type="Proteomes" id="UP000248987"/>
    </source>
</evidence>